<gene>
    <name evidence="6" type="ORF">UFOPK3674_01244</name>
</gene>
<name>A0A6J7IM47_9ZZZZ</name>
<keyword evidence="4 5" id="KW-0472">Membrane</keyword>
<dbReference type="InterPro" id="IPR022369">
    <property type="entry name" value="Integral_membrane_TerC_rswitch"/>
</dbReference>
<evidence type="ECO:0000256" key="5">
    <source>
        <dbReference type="SAM" id="Phobius"/>
    </source>
</evidence>
<feature type="transmembrane region" description="Helical" evidence="5">
    <location>
        <begin position="266"/>
        <end position="286"/>
    </location>
</feature>
<feature type="transmembrane region" description="Helical" evidence="5">
    <location>
        <begin position="198"/>
        <end position="217"/>
    </location>
</feature>
<proteinExistence type="predicted"/>
<evidence type="ECO:0000256" key="1">
    <source>
        <dbReference type="ARBA" id="ARBA00004141"/>
    </source>
</evidence>
<keyword evidence="2 5" id="KW-0812">Transmembrane</keyword>
<dbReference type="PANTHER" id="PTHR30238">
    <property type="entry name" value="MEMBRANE BOUND PREDICTED REDOX MODULATOR"/>
    <property type="match status" value="1"/>
</dbReference>
<dbReference type="PANTHER" id="PTHR30238:SF0">
    <property type="entry name" value="THYLAKOID MEMBRANE PROTEIN TERC, CHLOROPLASTIC"/>
    <property type="match status" value="1"/>
</dbReference>
<dbReference type="AlphaFoldDB" id="A0A6J7IM47"/>
<accession>A0A6J7IM47</accession>
<feature type="transmembrane region" description="Helical" evidence="5">
    <location>
        <begin position="79"/>
        <end position="96"/>
    </location>
</feature>
<feature type="transmembrane region" description="Helical" evidence="5">
    <location>
        <begin position="103"/>
        <end position="125"/>
    </location>
</feature>
<evidence type="ECO:0000313" key="6">
    <source>
        <dbReference type="EMBL" id="CAB4932323.1"/>
    </source>
</evidence>
<feature type="transmembrane region" description="Helical" evidence="5">
    <location>
        <begin position="38"/>
        <end position="59"/>
    </location>
</feature>
<evidence type="ECO:0000256" key="4">
    <source>
        <dbReference type="ARBA" id="ARBA00023136"/>
    </source>
</evidence>
<evidence type="ECO:0000256" key="2">
    <source>
        <dbReference type="ARBA" id="ARBA00022692"/>
    </source>
</evidence>
<reference evidence="6" key="1">
    <citation type="submission" date="2020-05" db="EMBL/GenBank/DDBJ databases">
        <authorList>
            <person name="Chiriac C."/>
            <person name="Salcher M."/>
            <person name="Ghai R."/>
            <person name="Kavagutti S V."/>
        </authorList>
    </citation>
    <scope>NUCLEOTIDE SEQUENCE</scope>
</reference>
<protein>
    <submittedName>
        <fullName evidence="6">Unannotated protein</fullName>
    </submittedName>
</protein>
<feature type="transmembrane region" description="Helical" evidence="5">
    <location>
        <begin position="229"/>
        <end position="254"/>
    </location>
</feature>
<evidence type="ECO:0000256" key="3">
    <source>
        <dbReference type="ARBA" id="ARBA00022989"/>
    </source>
</evidence>
<dbReference type="Pfam" id="PF03741">
    <property type="entry name" value="TerC"/>
    <property type="match status" value="1"/>
</dbReference>
<dbReference type="InterPro" id="IPR005496">
    <property type="entry name" value="Integral_membrane_TerC"/>
</dbReference>
<comment type="subcellular location">
    <subcellularLocation>
        <location evidence="1">Membrane</location>
        <topology evidence="1">Multi-pass membrane protein</topology>
    </subcellularLocation>
</comment>
<sequence>MTAPLRLWLAFTAFLVVMLLVDLFVLHREAHEISLREATVLSGIWIALALIFAGGMFLFAGTTEGTQFLTGYVIEKSLSIDNVFVFALILGTFAVPKADQARVLLWGIVGALVLRAVFIFIGGELLERYDWIVYLFAAILIVTGIRLATGKHEEIHPERNPAVRAMRRLVPMTSGYHAERLWVRRASLAPDAVPQRRAVLGVWVGTPMLVVFAAIMTTDVVFALDSIPAIFAITSSTFIVFTANAFALMGLRALYFMLAGAMERFVYLNIGLAFTLIFVGGKFIYSDLVGKLPAVISLAVITGAVGLSIAASLWKTRATGDETSRSGQGSSV</sequence>
<feature type="transmembrane region" description="Helical" evidence="5">
    <location>
        <begin position="292"/>
        <end position="314"/>
    </location>
</feature>
<keyword evidence="3 5" id="KW-1133">Transmembrane helix</keyword>
<dbReference type="NCBIfam" id="TIGR03718">
    <property type="entry name" value="R_switched_Alx"/>
    <property type="match status" value="1"/>
</dbReference>
<dbReference type="GO" id="GO:0016020">
    <property type="term" value="C:membrane"/>
    <property type="evidence" value="ECO:0007669"/>
    <property type="project" value="UniProtKB-SubCell"/>
</dbReference>
<dbReference type="EMBL" id="CAFBMX010000005">
    <property type="protein sequence ID" value="CAB4932323.1"/>
    <property type="molecule type" value="Genomic_DNA"/>
</dbReference>
<feature type="transmembrane region" description="Helical" evidence="5">
    <location>
        <begin position="6"/>
        <end position="26"/>
    </location>
</feature>
<feature type="transmembrane region" description="Helical" evidence="5">
    <location>
        <begin position="131"/>
        <end position="149"/>
    </location>
</feature>
<organism evidence="6">
    <name type="scientific">freshwater metagenome</name>
    <dbReference type="NCBI Taxonomy" id="449393"/>
    <lineage>
        <taxon>unclassified sequences</taxon>
        <taxon>metagenomes</taxon>
        <taxon>ecological metagenomes</taxon>
    </lineage>
</organism>